<feature type="region of interest" description="Disordered" evidence="1">
    <location>
        <begin position="87"/>
        <end position="110"/>
    </location>
</feature>
<accession>A0A9D3VJB1</accession>
<organism evidence="2 3">
    <name type="scientific">Gossypium stocksii</name>
    <dbReference type="NCBI Taxonomy" id="47602"/>
    <lineage>
        <taxon>Eukaryota</taxon>
        <taxon>Viridiplantae</taxon>
        <taxon>Streptophyta</taxon>
        <taxon>Embryophyta</taxon>
        <taxon>Tracheophyta</taxon>
        <taxon>Spermatophyta</taxon>
        <taxon>Magnoliopsida</taxon>
        <taxon>eudicotyledons</taxon>
        <taxon>Gunneridae</taxon>
        <taxon>Pentapetalae</taxon>
        <taxon>rosids</taxon>
        <taxon>malvids</taxon>
        <taxon>Malvales</taxon>
        <taxon>Malvaceae</taxon>
        <taxon>Malvoideae</taxon>
        <taxon>Gossypium</taxon>
    </lineage>
</organism>
<dbReference type="EMBL" id="JAIQCV010000007">
    <property type="protein sequence ID" value="KAH1083447.1"/>
    <property type="molecule type" value="Genomic_DNA"/>
</dbReference>
<proteinExistence type="predicted"/>
<comment type="caution">
    <text evidence="2">The sequence shown here is derived from an EMBL/GenBank/DDBJ whole genome shotgun (WGS) entry which is preliminary data.</text>
</comment>
<sequence>MSKHLFREYPIVKETWEKLNIIWPILDANTDFKDWIKSIFEPHSTAKCRMIACALWETDSYMKALNLRLHLGLREVEVEEEVMANDRSWTKSMRETSGQRVEGEDGSGFE</sequence>
<dbReference type="Proteomes" id="UP000828251">
    <property type="component" value="Unassembled WGS sequence"/>
</dbReference>
<reference evidence="2 3" key="1">
    <citation type="journal article" date="2021" name="Plant Biotechnol. J.">
        <title>Multi-omics assisted identification of the key and species-specific regulatory components of drought-tolerant mechanisms in Gossypium stocksii.</title>
        <authorList>
            <person name="Yu D."/>
            <person name="Ke L."/>
            <person name="Zhang D."/>
            <person name="Wu Y."/>
            <person name="Sun Y."/>
            <person name="Mei J."/>
            <person name="Sun J."/>
            <person name="Sun Y."/>
        </authorList>
    </citation>
    <scope>NUCLEOTIDE SEQUENCE [LARGE SCALE GENOMIC DNA]</scope>
    <source>
        <strain evidence="3">cv. E1</strain>
        <tissue evidence="2">Leaf</tissue>
    </source>
</reference>
<name>A0A9D3VJB1_9ROSI</name>
<evidence type="ECO:0000313" key="2">
    <source>
        <dbReference type="EMBL" id="KAH1083447.1"/>
    </source>
</evidence>
<evidence type="ECO:0000256" key="1">
    <source>
        <dbReference type="SAM" id="MobiDB-lite"/>
    </source>
</evidence>
<gene>
    <name evidence="2" type="ORF">J1N35_023208</name>
</gene>
<dbReference type="AlphaFoldDB" id="A0A9D3VJB1"/>
<evidence type="ECO:0000313" key="3">
    <source>
        <dbReference type="Proteomes" id="UP000828251"/>
    </source>
</evidence>
<dbReference type="OrthoDB" id="1938430at2759"/>
<protein>
    <submittedName>
        <fullName evidence="2">Uncharacterized protein</fullName>
    </submittedName>
</protein>
<keyword evidence="3" id="KW-1185">Reference proteome</keyword>